<dbReference type="RefSeq" id="WP_345176801.1">
    <property type="nucleotide sequence ID" value="NZ_BAABFQ010000006.1"/>
</dbReference>
<evidence type="ECO:0000313" key="3">
    <source>
        <dbReference type="EMBL" id="MFC5492258.1"/>
    </source>
</evidence>
<name>A0ABW0MXU4_9ACTN</name>
<proteinExistence type="predicted"/>
<dbReference type="InterPro" id="IPR012666">
    <property type="entry name" value="CbtA_put"/>
</dbReference>
<feature type="transmembrane region" description="Helical" evidence="2">
    <location>
        <begin position="119"/>
        <end position="138"/>
    </location>
</feature>
<keyword evidence="2" id="KW-0472">Membrane</keyword>
<reference evidence="4" key="1">
    <citation type="journal article" date="2019" name="Int. J. Syst. Evol. Microbiol.">
        <title>The Global Catalogue of Microorganisms (GCM) 10K type strain sequencing project: providing services to taxonomists for standard genome sequencing and annotation.</title>
        <authorList>
            <consortium name="The Broad Institute Genomics Platform"/>
            <consortium name="The Broad Institute Genome Sequencing Center for Infectious Disease"/>
            <person name="Wu L."/>
            <person name="Ma J."/>
        </authorList>
    </citation>
    <scope>NUCLEOTIDE SEQUENCE [LARGE SCALE GENOMIC DNA]</scope>
    <source>
        <strain evidence="4">KACC 13778</strain>
    </source>
</reference>
<keyword evidence="2" id="KW-0812">Transmembrane</keyword>
<feature type="transmembrane region" description="Helical" evidence="2">
    <location>
        <begin position="184"/>
        <end position="207"/>
    </location>
</feature>
<gene>
    <name evidence="3" type="ORF">ACFPKY_04060</name>
</gene>
<organism evidence="3 4">
    <name type="scientific">Nocardioides caricicola</name>
    <dbReference type="NCBI Taxonomy" id="634770"/>
    <lineage>
        <taxon>Bacteria</taxon>
        <taxon>Bacillati</taxon>
        <taxon>Actinomycetota</taxon>
        <taxon>Actinomycetes</taxon>
        <taxon>Propionibacteriales</taxon>
        <taxon>Nocardioidaceae</taxon>
        <taxon>Nocardioides</taxon>
    </lineage>
</organism>
<evidence type="ECO:0000256" key="1">
    <source>
        <dbReference type="SAM" id="MobiDB-lite"/>
    </source>
</evidence>
<evidence type="ECO:0000313" key="4">
    <source>
        <dbReference type="Proteomes" id="UP001595956"/>
    </source>
</evidence>
<keyword evidence="2" id="KW-1133">Transmembrane helix</keyword>
<feature type="transmembrane region" description="Helical" evidence="2">
    <location>
        <begin position="82"/>
        <end position="107"/>
    </location>
</feature>
<keyword evidence="4" id="KW-1185">Reference proteome</keyword>
<dbReference type="EMBL" id="JBHSMD010000001">
    <property type="protein sequence ID" value="MFC5492258.1"/>
    <property type="molecule type" value="Genomic_DNA"/>
</dbReference>
<feature type="compositionally biased region" description="Basic and acidic residues" evidence="1">
    <location>
        <begin position="49"/>
        <end position="77"/>
    </location>
</feature>
<protein>
    <submittedName>
        <fullName evidence="3">CbtA family protein</fullName>
    </submittedName>
</protein>
<evidence type="ECO:0000256" key="2">
    <source>
        <dbReference type="SAM" id="Phobius"/>
    </source>
</evidence>
<sequence length="267" mass="27533">MTARAFLIRGLIAGLVAGLATFFVAHQVGEPHVETAIALEEAGAAAPAEHTHDEAEADGHTHTHSHGDDGGTEVSRDDQRTWGLLTATLTVGVALGGVLGLVAAGVAGRIGRLTVRQSTALVAVVGFVSFSLVPFLKYPATPPAVGDAATIGARTGDYFGFLLVSVVAAVLLTVLAVRLLPRYGAFAVTVGAVAAYLVVVVVAGQMFPTVNEVGDFPADVLWYFRRASVITLATTWSVLGVVLAGLLGRLQDQETVAAERKALAASL</sequence>
<dbReference type="Pfam" id="PF09490">
    <property type="entry name" value="CbtA"/>
    <property type="match status" value="1"/>
</dbReference>
<comment type="caution">
    <text evidence="3">The sequence shown here is derived from an EMBL/GenBank/DDBJ whole genome shotgun (WGS) entry which is preliminary data.</text>
</comment>
<feature type="transmembrane region" description="Helical" evidence="2">
    <location>
        <begin position="227"/>
        <end position="247"/>
    </location>
</feature>
<feature type="transmembrane region" description="Helical" evidence="2">
    <location>
        <begin position="7"/>
        <end position="25"/>
    </location>
</feature>
<feature type="transmembrane region" description="Helical" evidence="2">
    <location>
        <begin position="158"/>
        <end position="177"/>
    </location>
</feature>
<feature type="region of interest" description="Disordered" evidence="1">
    <location>
        <begin position="43"/>
        <end position="77"/>
    </location>
</feature>
<dbReference type="Proteomes" id="UP001595956">
    <property type="component" value="Unassembled WGS sequence"/>
</dbReference>
<accession>A0ABW0MXU4</accession>